<organism evidence="2">
    <name type="scientific">viral metagenome</name>
    <dbReference type="NCBI Taxonomy" id="1070528"/>
    <lineage>
        <taxon>unclassified sequences</taxon>
        <taxon>metagenomes</taxon>
        <taxon>organismal metagenomes</taxon>
    </lineage>
</organism>
<feature type="compositionally biased region" description="Low complexity" evidence="1">
    <location>
        <begin position="520"/>
        <end position="529"/>
    </location>
</feature>
<evidence type="ECO:0000256" key="1">
    <source>
        <dbReference type="SAM" id="MobiDB-lite"/>
    </source>
</evidence>
<sequence>MSNPVFIQKNIQNNRTNAIKGMPLKDSTSDNTCDFELGRTIYNKTYVPPLTNEDALRMVNPPHFGQSGTSRIRPTMFDGSHTPNQKKWMGSANRDSSQITRNRRTNSVGKGSLNLPNKSQNASQSAILVGSSISSIIGSPNIYWSSDGVKWNETFINLIPLATTWTGSSWYATGHDNGSGIFAKSLDGKNWLVNSNSGDLCQTGIAIASNNNNIVILGDPSEGYNNSLIYSTDNGSTWAAVPNSTNLFTNAVSIIPSQGAPKFKGGIIWTGARWVATGSGPTPLAFSNMADGSQWIHPKINGNSITSSDLFASGTAIANNGTFCVAVGFTVTDNNAFSVVPSKLITFCEGGGNNWQAAILKNPDGSTIDTSTDIPHFAALDVCFNGNTWMALCVELNSSNETINTYVFNSNDGQTWTLYLVSNNYLGISLIWGGNSWIITGGTVGQENNGTILYSTNGVTWSENPNETPNAFFKMTWNGELPTSSGNSNNNNNTLSFTNGNDRNLINHTLSRLRGGGAVAPPKKAASPSHTYVTSPGNHPYLQPGFKGKIPGYFPLNRNNTPINTVTRQSFTISPGN</sequence>
<name>A0A6C0JE99_9ZZZZ</name>
<dbReference type="InterPro" id="IPR036278">
    <property type="entry name" value="Sialidase_sf"/>
</dbReference>
<dbReference type="SUPFAM" id="SSF50939">
    <property type="entry name" value="Sialidases"/>
    <property type="match status" value="1"/>
</dbReference>
<proteinExistence type="predicted"/>
<feature type="region of interest" description="Disordered" evidence="1">
    <location>
        <begin position="516"/>
        <end position="540"/>
    </location>
</feature>
<reference evidence="2" key="1">
    <citation type="journal article" date="2020" name="Nature">
        <title>Giant virus diversity and host interactions through global metagenomics.</title>
        <authorList>
            <person name="Schulz F."/>
            <person name="Roux S."/>
            <person name="Paez-Espino D."/>
            <person name="Jungbluth S."/>
            <person name="Walsh D.A."/>
            <person name="Denef V.J."/>
            <person name="McMahon K.D."/>
            <person name="Konstantinidis K.T."/>
            <person name="Eloe-Fadrosh E.A."/>
            <person name="Kyrpides N.C."/>
            <person name="Woyke T."/>
        </authorList>
    </citation>
    <scope>NUCLEOTIDE SEQUENCE</scope>
    <source>
        <strain evidence="2">GVMAG-M-3300027708-20</strain>
    </source>
</reference>
<dbReference type="AlphaFoldDB" id="A0A6C0JE99"/>
<evidence type="ECO:0000313" key="2">
    <source>
        <dbReference type="EMBL" id="QHU03949.1"/>
    </source>
</evidence>
<dbReference type="EMBL" id="MN740389">
    <property type="protein sequence ID" value="QHU03949.1"/>
    <property type="molecule type" value="Genomic_DNA"/>
</dbReference>
<feature type="region of interest" description="Disordered" evidence="1">
    <location>
        <begin position="81"/>
        <end position="116"/>
    </location>
</feature>
<protein>
    <submittedName>
        <fullName evidence="2">Uncharacterized protein</fullName>
    </submittedName>
</protein>
<feature type="compositionally biased region" description="Polar residues" evidence="1">
    <location>
        <begin position="93"/>
        <end position="116"/>
    </location>
</feature>
<accession>A0A6C0JE99</accession>